<dbReference type="OrthoDB" id="1411066at2"/>
<accession>A0A0D0FAI5</accession>
<keyword evidence="1" id="KW-0472">Membrane</keyword>
<dbReference type="RefSeq" id="WP_041877749.1">
    <property type="nucleotide sequence ID" value="NZ_CP157278.1"/>
</dbReference>
<protein>
    <submittedName>
        <fullName evidence="2">Uncharacterized protein</fullName>
    </submittedName>
</protein>
<dbReference type="STRING" id="1503925.TH53_01705"/>
<reference evidence="2 3" key="1">
    <citation type="submission" date="2015-01" db="EMBL/GenBank/DDBJ databases">
        <title>Draft genome sequence of Pedobacter sp. NL19 isolated from sludge of an effluent treatment pond in an abandoned uranium mine.</title>
        <authorList>
            <person name="Santos T."/>
            <person name="Caetano T."/>
            <person name="Covas C."/>
            <person name="Cruz A."/>
            <person name="Mendo S."/>
        </authorList>
    </citation>
    <scope>NUCLEOTIDE SEQUENCE [LARGE SCALE GENOMIC DNA]</scope>
    <source>
        <strain evidence="2 3">NL19</strain>
    </source>
</reference>
<dbReference type="EMBL" id="JXRA01000006">
    <property type="protein sequence ID" value="KIO78823.1"/>
    <property type="molecule type" value="Genomic_DNA"/>
</dbReference>
<evidence type="ECO:0000256" key="1">
    <source>
        <dbReference type="SAM" id="Phobius"/>
    </source>
</evidence>
<organism evidence="2 3">
    <name type="scientific">Pedobacter lusitanus</name>
    <dbReference type="NCBI Taxonomy" id="1503925"/>
    <lineage>
        <taxon>Bacteria</taxon>
        <taxon>Pseudomonadati</taxon>
        <taxon>Bacteroidota</taxon>
        <taxon>Sphingobacteriia</taxon>
        <taxon>Sphingobacteriales</taxon>
        <taxon>Sphingobacteriaceae</taxon>
        <taxon>Pedobacter</taxon>
    </lineage>
</organism>
<sequence length="258" mass="30825">MRIFYIVLTTIVLIIAWTYFSRYIGYKSIYNNYSLLSQLKSSGGYTIKKITDKKLYLQFSDRFATSDERKEYYRINKPKKNTDGFVYYDTLKHQFWIETTEKPHRKDGHLPLPYEEWLNTDLKGNIIAVKHRDSIKTSPGIILEDEIVNFYKWNDKNQKFYMDYFFREKFNWSAMNPVRGIGFSNGASSHTWQGTAFFRLLMDAQPIEFKINTANTASFEMRLYRLPRHFTEKETALLYVADKYFDQKETGLYLMTKN</sequence>
<comment type="caution">
    <text evidence="2">The sequence shown here is derived from an EMBL/GenBank/DDBJ whole genome shotgun (WGS) entry which is preliminary data.</text>
</comment>
<feature type="transmembrane region" description="Helical" evidence="1">
    <location>
        <begin position="6"/>
        <end position="25"/>
    </location>
</feature>
<dbReference type="Proteomes" id="UP000032049">
    <property type="component" value="Unassembled WGS sequence"/>
</dbReference>
<proteinExistence type="predicted"/>
<dbReference type="AlphaFoldDB" id="A0A0D0FAI5"/>
<evidence type="ECO:0000313" key="3">
    <source>
        <dbReference type="Proteomes" id="UP000032049"/>
    </source>
</evidence>
<gene>
    <name evidence="2" type="ORF">TH53_01705</name>
</gene>
<keyword evidence="1" id="KW-0812">Transmembrane</keyword>
<evidence type="ECO:0000313" key="2">
    <source>
        <dbReference type="EMBL" id="KIO78823.1"/>
    </source>
</evidence>
<keyword evidence="3" id="KW-1185">Reference proteome</keyword>
<keyword evidence="1" id="KW-1133">Transmembrane helix</keyword>
<name>A0A0D0FAI5_9SPHI</name>